<proteinExistence type="predicted"/>
<dbReference type="InterPro" id="IPR043183">
    <property type="entry name" value="DNJB2/6-like"/>
</dbReference>
<name>A0ABQ9JTL2_9CUCU</name>
<keyword evidence="3" id="KW-1185">Reference proteome</keyword>
<sequence length="208" mass="23444">MAPRQKIQIIWMMLQRDLRKYPKLMKYCQMIRREGYMTSTVKMVYSMEAVEEGIVMMKILMVLVVSDFSASEIPRMSLGEFFSGTVLFDLLHDLPTRDRSRRNRHSHPQNALSTTSLFSPFGLSLGGSLMDDFFNTGSSGFTSFSTINNSFGASSPGGANVKRTSTSTRFVNGKKITTKKVFDNGKETVMTYENDVLKSKTVNGIRKV</sequence>
<protein>
    <submittedName>
        <fullName evidence="2">Uncharacterized protein</fullName>
    </submittedName>
</protein>
<comment type="caution">
    <text evidence="2">The sequence shown here is derived from an EMBL/GenBank/DDBJ whole genome shotgun (WGS) entry which is preliminary data.</text>
</comment>
<dbReference type="Proteomes" id="UP001162164">
    <property type="component" value="Unassembled WGS sequence"/>
</dbReference>
<dbReference type="PANTHER" id="PTHR45168:SF3">
    <property type="entry name" value="DNAJ HEAT SHOCK PROTEIN FAMILY (HSP40) MEMBER B2"/>
    <property type="match status" value="1"/>
</dbReference>
<accession>A0ABQ9JTL2</accession>
<organism evidence="2 3">
    <name type="scientific">Molorchus minor</name>
    <dbReference type="NCBI Taxonomy" id="1323400"/>
    <lineage>
        <taxon>Eukaryota</taxon>
        <taxon>Metazoa</taxon>
        <taxon>Ecdysozoa</taxon>
        <taxon>Arthropoda</taxon>
        <taxon>Hexapoda</taxon>
        <taxon>Insecta</taxon>
        <taxon>Pterygota</taxon>
        <taxon>Neoptera</taxon>
        <taxon>Endopterygota</taxon>
        <taxon>Coleoptera</taxon>
        <taxon>Polyphaga</taxon>
        <taxon>Cucujiformia</taxon>
        <taxon>Chrysomeloidea</taxon>
        <taxon>Cerambycidae</taxon>
        <taxon>Lamiinae</taxon>
        <taxon>Monochamini</taxon>
        <taxon>Molorchus</taxon>
    </lineage>
</organism>
<gene>
    <name evidence="2" type="ORF">NQ317_017291</name>
</gene>
<keyword evidence="1" id="KW-0143">Chaperone</keyword>
<evidence type="ECO:0000313" key="3">
    <source>
        <dbReference type="Proteomes" id="UP001162164"/>
    </source>
</evidence>
<evidence type="ECO:0000256" key="1">
    <source>
        <dbReference type="ARBA" id="ARBA00023186"/>
    </source>
</evidence>
<dbReference type="EMBL" id="JAPWTJ010000172">
    <property type="protein sequence ID" value="KAJ8981670.1"/>
    <property type="molecule type" value="Genomic_DNA"/>
</dbReference>
<evidence type="ECO:0000313" key="2">
    <source>
        <dbReference type="EMBL" id="KAJ8981670.1"/>
    </source>
</evidence>
<dbReference type="PANTHER" id="PTHR45168">
    <property type="entry name" value="DNAJ HOMOLOG SUBFAMILY B MEMBER 2"/>
    <property type="match status" value="1"/>
</dbReference>
<reference evidence="2" key="1">
    <citation type="journal article" date="2023" name="Insect Mol. Biol.">
        <title>Genome sequencing provides insights into the evolution of gene families encoding plant cell wall-degrading enzymes in longhorned beetles.</title>
        <authorList>
            <person name="Shin N.R."/>
            <person name="Okamura Y."/>
            <person name="Kirsch R."/>
            <person name="Pauchet Y."/>
        </authorList>
    </citation>
    <scope>NUCLEOTIDE SEQUENCE</scope>
    <source>
        <strain evidence="2">MMC_N1</strain>
    </source>
</reference>